<dbReference type="AlphaFoldDB" id="A0A1M7KZ87"/>
<keyword evidence="2" id="KW-1185">Reference proteome</keyword>
<proteinExistence type="predicted"/>
<name>A0A1M7KZ87_9BACI</name>
<sequence>MRDSVFRRKGNSNFFYIHKKEKPNESQASLLLSGDYIE</sequence>
<dbReference type="Proteomes" id="UP000184184">
    <property type="component" value="Unassembled WGS sequence"/>
</dbReference>
<organism evidence="1 2">
    <name type="scientific">Gracilibacillus kekensis</name>
    <dbReference type="NCBI Taxonomy" id="1027249"/>
    <lineage>
        <taxon>Bacteria</taxon>
        <taxon>Bacillati</taxon>
        <taxon>Bacillota</taxon>
        <taxon>Bacilli</taxon>
        <taxon>Bacillales</taxon>
        <taxon>Bacillaceae</taxon>
        <taxon>Gracilibacillus</taxon>
    </lineage>
</organism>
<reference evidence="1" key="1">
    <citation type="submission" date="2016-11" db="EMBL/GenBank/DDBJ databases">
        <authorList>
            <person name="Jaros S."/>
            <person name="Januszkiewicz K."/>
            <person name="Wedrychowicz H."/>
        </authorList>
    </citation>
    <scope>NUCLEOTIDE SEQUENCE [LARGE SCALE GENOMIC DNA]</scope>
    <source>
        <strain evidence="1">CGMCC 1.10681</strain>
    </source>
</reference>
<protein>
    <submittedName>
        <fullName evidence="1">Uncharacterized protein</fullName>
    </submittedName>
</protein>
<gene>
    <name evidence="1" type="ORF">SAMN05216179_0891</name>
</gene>
<evidence type="ECO:0000313" key="2">
    <source>
        <dbReference type="Proteomes" id="UP000184184"/>
    </source>
</evidence>
<accession>A0A1M7KZ87</accession>
<dbReference type="STRING" id="1027249.SAMN05216179_0891"/>
<dbReference type="EMBL" id="FRCZ01000001">
    <property type="protein sequence ID" value="SHM71002.1"/>
    <property type="molecule type" value="Genomic_DNA"/>
</dbReference>
<evidence type="ECO:0000313" key="1">
    <source>
        <dbReference type="EMBL" id="SHM71002.1"/>
    </source>
</evidence>